<protein>
    <submittedName>
        <fullName evidence="2">ParA family protein</fullName>
    </submittedName>
</protein>
<dbReference type="InterPro" id="IPR050678">
    <property type="entry name" value="DNA_Partitioning_ATPase"/>
</dbReference>
<proteinExistence type="predicted"/>
<dbReference type="EMBL" id="CP054491">
    <property type="protein sequence ID" value="QKQ26954.1"/>
    <property type="molecule type" value="Genomic_DNA"/>
</dbReference>
<accession>A0A6N0HX57</accession>
<dbReference type="InterPro" id="IPR025669">
    <property type="entry name" value="AAA_dom"/>
</dbReference>
<reference evidence="2 3" key="1">
    <citation type="submission" date="2020-05" db="EMBL/GenBank/DDBJ databases">
        <title>Horizontal transmission and recombination maintain forever young bacterial symbiont genomes.</title>
        <authorList>
            <person name="Russell S.L."/>
            <person name="Pepper-Tunick E."/>
            <person name="Svedberg J."/>
            <person name="Byrne A."/>
            <person name="Ruelas Castillo J."/>
            <person name="Vollmers C."/>
            <person name="Beinart R.A."/>
            <person name="Corbett-Detig R."/>
        </authorList>
    </citation>
    <scope>NUCLEOTIDE SEQUENCE [LARGE SCALE GENOMIC DNA]</scope>
    <source>
        <strain evidence="2">Santa_Monica_outfall</strain>
    </source>
</reference>
<sequence>MRVIAVINQKGGVAKTTTTANLASALARSGKRVTVIDLDPQGHLATYLGVNERRLAGVDRLLLADESLSSVTMDVRDNLTLVPAGSNLDAVEQMTNGRLAKSKLLKQVINESLTDQDYVLMDCPPASGLLDIFALYAAKEVLIPVNGDHLSLHGLSHFIGTLKKVESVLGHKIPLHIALTRFHPRRRLARDVMQKLLEYFPGRVLATPVRETAALAECPSFGNRESLFLRKFVLGIQAQANSKTSRDRLCLRRPTVLRSLRNHLFAALHNSLSDSTPT</sequence>
<evidence type="ECO:0000313" key="3">
    <source>
        <dbReference type="Proteomes" id="UP000509658"/>
    </source>
</evidence>
<dbReference type="AlphaFoldDB" id="A0A6N0HX57"/>
<organism evidence="2 3">
    <name type="scientific">Candidatus Reidiella endopervernicosa</name>
    <dbReference type="NCBI Taxonomy" id="2738883"/>
    <lineage>
        <taxon>Bacteria</taxon>
        <taxon>Pseudomonadati</taxon>
        <taxon>Pseudomonadota</taxon>
        <taxon>Gammaproteobacteria</taxon>
        <taxon>Candidatus Reidiella</taxon>
    </lineage>
</organism>
<dbReference type="RefSeq" id="WP_174673281.1">
    <property type="nucleotide sequence ID" value="NZ_CP054491.1"/>
</dbReference>
<name>A0A6N0HX57_9GAMM</name>
<dbReference type="InterPro" id="IPR027417">
    <property type="entry name" value="P-loop_NTPase"/>
</dbReference>
<dbReference type="Gene3D" id="3.40.50.300">
    <property type="entry name" value="P-loop containing nucleotide triphosphate hydrolases"/>
    <property type="match status" value="1"/>
</dbReference>
<keyword evidence="3" id="KW-1185">Reference proteome</keyword>
<dbReference type="Proteomes" id="UP000509658">
    <property type="component" value="Chromosome"/>
</dbReference>
<dbReference type="PANTHER" id="PTHR13696:SF52">
    <property type="entry name" value="PARA FAMILY PROTEIN CT_582"/>
    <property type="match status" value="1"/>
</dbReference>
<dbReference type="Pfam" id="PF13614">
    <property type="entry name" value="AAA_31"/>
    <property type="match status" value="1"/>
</dbReference>
<evidence type="ECO:0000313" key="2">
    <source>
        <dbReference type="EMBL" id="QKQ26954.1"/>
    </source>
</evidence>
<dbReference type="KEGG" id="rev:HUE57_12185"/>
<feature type="domain" description="AAA" evidence="1">
    <location>
        <begin position="1"/>
        <end position="169"/>
    </location>
</feature>
<evidence type="ECO:0000259" key="1">
    <source>
        <dbReference type="Pfam" id="PF13614"/>
    </source>
</evidence>
<dbReference type="SUPFAM" id="SSF52540">
    <property type="entry name" value="P-loop containing nucleoside triphosphate hydrolases"/>
    <property type="match status" value="1"/>
</dbReference>
<dbReference type="PANTHER" id="PTHR13696">
    <property type="entry name" value="P-LOOP CONTAINING NUCLEOSIDE TRIPHOSPHATE HYDROLASE"/>
    <property type="match status" value="1"/>
</dbReference>
<dbReference type="CDD" id="cd02042">
    <property type="entry name" value="ParAB_family"/>
    <property type="match status" value="1"/>
</dbReference>
<gene>
    <name evidence="2" type="ORF">HUE57_12185</name>
</gene>